<evidence type="ECO:0000313" key="2">
    <source>
        <dbReference type="Proteomes" id="UP000199068"/>
    </source>
</evidence>
<proteinExistence type="predicted"/>
<name>A0A1G9PJT8_9FIRM</name>
<dbReference type="RefSeq" id="WP_092725827.1">
    <property type="nucleotide sequence ID" value="NZ_FNGW01000004.1"/>
</dbReference>
<evidence type="ECO:0000313" key="1">
    <source>
        <dbReference type="EMBL" id="SDL99096.1"/>
    </source>
</evidence>
<dbReference type="STRING" id="1121325.SAMN04515677_104399"/>
<sequence>MNNKVKIIININIDKTEFDEENQGVVETKTFNNNKIGLKVSQIDNGSAELWFGVDEAQQIISALQLAIKDIKDNK</sequence>
<protein>
    <submittedName>
        <fullName evidence="1">Uncharacterized protein</fullName>
    </submittedName>
</protein>
<accession>A0A1G9PJT8</accession>
<dbReference type="AlphaFoldDB" id="A0A1G9PJT8"/>
<organism evidence="1 2">
    <name type="scientific">Romboutsia lituseburensis DSM 797</name>
    <dbReference type="NCBI Taxonomy" id="1121325"/>
    <lineage>
        <taxon>Bacteria</taxon>
        <taxon>Bacillati</taxon>
        <taxon>Bacillota</taxon>
        <taxon>Clostridia</taxon>
        <taxon>Peptostreptococcales</taxon>
        <taxon>Peptostreptococcaceae</taxon>
        <taxon>Romboutsia</taxon>
    </lineage>
</organism>
<dbReference type="Proteomes" id="UP000199068">
    <property type="component" value="Unassembled WGS sequence"/>
</dbReference>
<keyword evidence="2" id="KW-1185">Reference proteome</keyword>
<dbReference type="EMBL" id="FNGW01000004">
    <property type="protein sequence ID" value="SDL99096.1"/>
    <property type="molecule type" value="Genomic_DNA"/>
</dbReference>
<gene>
    <name evidence="1" type="ORF">SAMN04515677_104399</name>
</gene>
<reference evidence="1 2" key="1">
    <citation type="submission" date="2016-10" db="EMBL/GenBank/DDBJ databases">
        <authorList>
            <person name="de Groot N.N."/>
        </authorList>
    </citation>
    <scope>NUCLEOTIDE SEQUENCE [LARGE SCALE GENOMIC DNA]</scope>
    <source>
        <strain evidence="1 2">DSM 797</strain>
    </source>
</reference>